<dbReference type="UniPathway" id="UPA00053">
    <property type="reaction ID" value="UER00089"/>
</dbReference>
<comment type="catalytic activity">
    <reaction evidence="7">
        <text>3-phosphoshikimate + phosphoenolpyruvate = 5-O-(1-carboxyvinyl)-3-phosphoshikimate + phosphate</text>
        <dbReference type="Rhea" id="RHEA:21256"/>
        <dbReference type="ChEBI" id="CHEBI:43474"/>
        <dbReference type="ChEBI" id="CHEBI:57701"/>
        <dbReference type="ChEBI" id="CHEBI:58702"/>
        <dbReference type="ChEBI" id="CHEBI:145989"/>
        <dbReference type="EC" id="2.5.1.19"/>
    </reaction>
    <physiologicalReaction direction="left-to-right" evidence="7">
        <dbReference type="Rhea" id="RHEA:21257"/>
    </physiologicalReaction>
</comment>
<dbReference type="PIRSF" id="PIRSF000505">
    <property type="entry name" value="EPSPS"/>
    <property type="match status" value="1"/>
</dbReference>
<dbReference type="PANTHER" id="PTHR21090">
    <property type="entry name" value="AROM/DEHYDROQUINATE SYNTHASE"/>
    <property type="match status" value="1"/>
</dbReference>
<reference evidence="9" key="1">
    <citation type="submission" date="2019-08" db="EMBL/GenBank/DDBJ databases">
        <authorList>
            <person name="Kucharzyk K."/>
            <person name="Murdoch R.W."/>
            <person name="Higgins S."/>
            <person name="Loffler F."/>
        </authorList>
    </citation>
    <scope>NUCLEOTIDE SEQUENCE</scope>
</reference>
<dbReference type="InterPro" id="IPR013792">
    <property type="entry name" value="RNA3'P_cycl/enolpyr_Trfase_a/b"/>
</dbReference>
<evidence type="ECO:0000256" key="6">
    <source>
        <dbReference type="ARBA" id="ARBA00023141"/>
    </source>
</evidence>
<dbReference type="InterPro" id="IPR001986">
    <property type="entry name" value="Enolpyruvate_Tfrase_dom"/>
</dbReference>
<comment type="pathway">
    <text evidence="1">Metabolic intermediate biosynthesis; chorismate biosynthesis; chorismate from D-erythrose 4-phosphate and phosphoenolpyruvate: step 6/7.</text>
</comment>
<dbReference type="HAMAP" id="MF_00210">
    <property type="entry name" value="EPSP_synth"/>
    <property type="match status" value="1"/>
</dbReference>
<keyword evidence="6" id="KW-0057">Aromatic amino acid biosynthesis</keyword>
<protein>
    <recommendedName>
        <fullName evidence="3">3-phosphoshikimate 1-carboxyvinyltransferase</fullName>
        <ecNumber evidence="3">2.5.1.19</ecNumber>
    </recommendedName>
</protein>
<dbReference type="GO" id="GO:0008652">
    <property type="term" value="P:amino acid biosynthetic process"/>
    <property type="evidence" value="ECO:0007669"/>
    <property type="project" value="UniProtKB-KW"/>
</dbReference>
<accession>A0A644X753</accession>
<dbReference type="InterPro" id="IPR006264">
    <property type="entry name" value="EPSP_synthase"/>
</dbReference>
<keyword evidence="5 9" id="KW-0808">Transferase</keyword>
<evidence type="ECO:0000256" key="4">
    <source>
        <dbReference type="ARBA" id="ARBA00022605"/>
    </source>
</evidence>
<evidence type="ECO:0000256" key="7">
    <source>
        <dbReference type="ARBA" id="ARBA00044633"/>
    </source>
</evidence>
<evidence type="ECO:0000259" key="8">
    <source>
        <dbReference type="Pfam" id="PF00275"/>
    </source>
</evidence>
<dbReference type="EMBL" id="VSSQ01001857">
    <property type="protein sequence ID" value="MPM11641.1"/>
    <property type="molecule type" value="Genomic_DNA"/>
</dbReference>
<feature type="domain" description="Enolpyruvate transferase" evidence="8">
    <location>
        <begin position="8"/>
        <end position="417"/>
    </location>
</feature>
<dbReference type="GO" id="GO:0009073">
    <property type="term" value="P:aromatic amino acid family biosynthetic process"/>
    <property type="evidence" value="ECO:0007669"/>
    <property type="project" value="UniProtKB-KW"/>
</dbReference>
<keyword evidence="4" id="KW-0028">Amino-acid biosynthesis</keyword>
<gene>
    <name evidence="9" type="primary">aroA_17</name>
    <name evidence="9" type="ORF">SDC9_57991</name>
</gene>
<name>A0A644X753_9ZZZZ</name>
<evidence type="ECO:0000256" key="2">
    <source>
        <dbReference type="ARBA" id="ARBA00009948"/>
    </source>
</evidence>
<dbReference type="CDD" id="cd01556">
    <property type="entry name" value="EPSP_synthase"/>
    <property type="match status" value="1"/>
</dbReference>
<organism evidence="9">
    <name type="scientific">bioreactor metagenome</name>
    <dbReference type="NCBI Taxonomy" id="1076179"/>
    <lineage>
        <taxon>unclassified sequences</taxon>
        <taxon>metagenomes</taxon>
        <taxon>ecological metagenomes</taxon>
    </lineage>
</organism>
<dbReference type="GO" id="GO:0009423">
    <property type="term" value="P:chorismate biosynthetic process"/>
    <property type="evidence" value="ECO:0007669"/>
    <property type="project" value="UniProtKB-UniPathway"/>
</dbReference>
<proteinExistence type="inferred from homology"/>
<dbReference type="GO" id="GO:0003866">
    <property type="term" value="F:3-phosphoshikimate 1-carboxyvinyltransferase activity"/>
    <property type="evidence" value="ECO:0007669"/>
    <property type="project" value="UniProtKB-EC"/>
</dbReference>
<dbReference type="NCBIfam" id="TIGR01356">
    <property type="entry name" value="aroA"/>
    <property type="match status" value="1"/>
</dbReference>
<evidence type="ECO:0000313" key="9">
    <source>
        <dbReference type="EMBL" id="MPM11641.1"/>
    </source>
</evidence>
<dbReference type="SUPFAM" id="SSF55205">
    <property type="entry name" value="EPT/RTPC-like"/>
    <property type="match status" value="1"/>
</dbReference>
<sequence length="432" mass="45429">MNVHVKPGFLKGSLQVPGSKSHTIRSVLLATLAGGRTCIENPLASGDGLSALTASRAFGAIVKEEENRWVVQGRGGILQVPSNVLDTGNSGTTTCLFTSVASLVDGYTVITGDEQIRRRPILPLVDALNALGATAFLTRGGQGCPPVVVKGVLQGGTVTIEGKNSQYVSSLLLSAPLAKRTTVIQVVNALEKPYVQLTLDWMKRLGIEVANPADYTQFVVEGGQQYQSGDFTIPSDWSAVAFPLVAAAITRSDLVLTGLDFSDSQGDKRVVDILARFGANVYRQNESELHIVGGERLKGGLTIDLSDIPDALPALSVLATQAEGRTVFVNLEHVRQKETDRVAEMTAKLNSLGCSLHMEQDSLVVDGPTAIQGGIVSSSGDHRIAMALVAAGLAAEGEVVITDAQCADVSFPGFFSKFAACGAGLLIEEAQD</sequence>
<comment type="similarity">
    <text evidence="2">Belongs to the EPSP synthase family.</text>
</comment>
<dbReference type="Gene3D" id="3.65.10.10">
    <property type="entry name" value="Enolpyruvate transferase domain"/>
    <property type="match status" value="2"/>
</dbReference>
<dbReference type="PANTHER" id="PTHR21090:SF5">
    <property type="entry name" value="PENTAFUNCTIONAL AROM POLYPEPTIDE"/>
    <property type="match status" value="1"/>
</dbReference>
<comment type="caution">
    <text evidence="9">The sequence shown here is derived from an EMBL/GenBank/DDBJ whole genome shotgun (WGS) entry which is preliminary data.</text>
</comment>
<evidence type="ECO:0000256" key="3">
    <source>
        <dbReference type="ARBA" id="ARBA00012450"/>
    </source>
</evidence>
<dbReference type="AlphaFoldDB" id="A0A644X753"/>
<dbReference type="InterPro" id="IPR036968">
    <property type="entry name" value="Enolpyruvate_Tfrase_sf"/>
</dbReference>
<dbReference type="EC" id="2.5.1.19" evidence="3"/>
<evidence type="ECO:0000256" key="5">
    <source>
        <dbReference type="ARBA" id="ARBA00022679"/>
    </source>
</evidence>
<evidence type="ECO:0000256" key="1">
    <source>
        <dbReference type="ARBA" id="ARBA00004811"/>
    </source>
</evidence>
<dbReference type="Pfam" id="PF00275">
    <property type="entry name" value="EPSP_synthase"/>
    <property type="match status" value="1"/>
</dbReference>